<sequence length="101" mass="10495">MKLRLILTSVFVVAALPALAEEISVSGCAASGVEASCMILKAEDGKTYDITAAQPAPEPGTYGKVTGTLSDKMSICQQGPVIDPAQWQVEPGRACPVETSQ</sequence>
<comment type="caution">
    <text evidence="1">The sequence shown here is derived from an EMBL/GenBank/DDBJ whole genome shotgun (WGS) entry which is preliminary data.</text>
</comment>
<dbReference type="Proteomes" id="UP000616151">
    <property type="component" value="Unassembled WGS sequence"/>
</dbReference>
<gene>
    <name evidence="1" type="ORF">JHL16_17160</name>
</gene>
<reference evidence="1" key="1">
    <citation type="submission" date="2021-01" db="EMBL/GenBank/DDBJ databases">
        <authorList>
            <person name="Sun Q."/>
        </authorList>
    </citation>
    <scope>NUCLEOTIDE SEQUENCE</scope>
    <source>
        <strain evidence="1">YIM B02566</strain>
    </source>
</reference>
<organism evidence="1 2">
    <name type="scientific">Taklimakanibacter albus</name>
    <dbReference type="NCBI Taxonomy" id="2800327"/>
    <lineage>
        <taxon>Bacteria</taxon>
        <taxon>Pseudomonadati</taxon>
        <taxon>Pseudomonadota</taxon>
        <taxon>Alphaproteobacteria</taxon>
        <taxon>Hyphomicrobiales</taxon>
        <taxon>Aestuariivirgaceae</taxon>
        <taxon>Taklimakanibacter</taxon>
    </lineage>
</organism>
<accession>A0ACC5R647</accession>
<proteinExistence type="predicted"/>
<evidence type="ECO:0000313" key="2">
    <source>
        <dbReference type="Proteomes" id="UP000616151"/>
    </source>
</evidence>
<keyword evidence="2" id="KW-1185">Reference proteome</keyword>
<dbReference type="EMBL" id="JAENHL010000007">
    <property type="protein sequence ID" value="MBK1868090.1"/>
    <property type="molecule type" value="Genomic_DNA"/>
</dbReference>
<protein>
    <submittedName>
        <fullName evidence="1">Uncharacterized protein</fullName>
    </submittedName>
</protein>
<name>A0ACC5R647_9HYPH</name>
<evidence type="ECO:0000313" key="1">
    <source>
        <dbReference type="EMBL" id="MBK1868090.1"/>
    </source>
</evidence>